<name>A0A839EU14_9GAMM</name>
<sequence length="421" mass="46349">MKLRHAIAVALLCGYGTNALAYDLLNDWPTKIKPADGYEFGFKGLYQYDYNSFSGDTTNPTNGAEILSDANAWRRKEFNFYGKLPGGWDFNIGYDFTVSGFKTTPSGAGVHGQWIDNFVRYSNKQAGDFRIGQFKTPVGWEETVSSSATTFLERALPVQATNMGRRIGADWTYTGIPNWLLYLAYFKGGDLNGDNDGDGPAARVVWNPFNRQPGAGSREESNVLHLGLAYSTEDRDATTDGRGVLSNPAARFRAKPEAGLIGTRLVDTGNLAFPGTIKRLGLEAAWIHGPLLVQGEYLTVDADPQGKPSFSGDGYYVQGSWVLTGESRPYSKGTIGNVRPTHDYGAFEVAVRYSTVDLNDGPVYGGKQDDWTIGANWYLGQHFKLQANYIFANSTKRYGAPINGEADVDPRVFEMRAQIMF</sequence>
<evidence type="ECO:0000313" key="3">
    <source>
        <dbReference type="Proteomes" id="UP000550401"/>
    </source>
</evidence>
<gene>
    <name evidence="2" type="ORF">FHW12_000097</name>
</gene>
<dbReference type="Pfam" id="PF07396">
    <property type="entry name" value="Porin_O_P"/>
    <property type="match status" value="1"/>
</dbReference>
<protein>
    <submittedName>
        <fullName evidence="2">Phosphate-selective porin OprO/OprP</fullName>
    </submittedName>
</protein>
<feature type="chain" id="PRO_5032886785" evidence="1">
    <location>
        <begin position="22"/>
        <end position="421"/>
    </location>
</feature>
<accession>A0A839EU14</accession>
<dbReference type="RefSeq" id="WP_182529031.1">
    <property type="nucleotide sequence ID" value="NZ_JACGXL010000001.1"/>
</dbReference>
<evidence type="ECO:0000256" key="1">
    <source>
        <dbReference type="SAM" id="SignalP"/>
    </source>
</evidence>
<keyword evidence="3" id="KW-1185">Reference proteome</keyword>
<feature type="signal peptide" evidence="1">
    <location>
        <begin position="1"/>
        <end position="21"/>
    </location>
</feature>
<dbReference type="Proteomes" id="UP000550401">
    <property type="component" value="Unassembled WGS sequence"/>
</dbReference>
<comment type="caution">
    <text evidence="2">The sequence shown here is derived from an EMBL/GenBank/DDBJ whole genome shotgun (WGS) entry which is preliminary data.</text>
</comment>
<dbReference type="EMBL" id="JACGXL010000001">
    <property type="protein sequence ID" value="MBA8885906.1"/>
    <property type="molecule type" value="Genomic_DNA"/>
</dbReference>
<reference evidence="2 3" key="1">
    <citation type="submission" date="2020-07" db="EMBL/GenBank/DDBJ databases">
        <title>Genomic Encyclopedia of Type Strains, Phase IV (KMG-V): Genome sequencing to study the core and pangenomes of soil and plant-associated prokaryotes.</title>
        <authorList>
            <person name="Whitman W."/>
        </authorList>
    </citation>
    <scope>NUCLEOTIDE SEQUENCE [LARGE SCALE GENOMIC DNA]</scope>
    <source>
        <strain evidence="2 3">RH2WT43</strain>
    </source>
</reference>
<dbReference type="Gene3D" id="2.40.160.10">
    <property type="entry name" value="Porin"/>
    <property type="match status" value="1"/>
</dbReference>
<organism evidence="2 3">
    <name type="scientific">Dokdonella fugitiva</name>
    <dbReference type="NCBI Taxonomy" id="328517"/>
    <lineage>
        <taxon>Bacteria</taxon>
        <taxon>Pseudomonadati</taxon>
        <taxon>Pseudomonadota</taxon>
        <taxon>Gammaproteobacteria</taxon>
        <taxon>Lysobacterales</taxon>
        <taxon>Rhodanobacteraceae</taxon>
        <taxon>Dokdonella</taxon>
    </lineage>
</organism>
<evidence type="ECO:0000313" key="2">
    <source>
        <dbReference type="EMBL" id="MBA8885906.1"/>
    </source>
</evidence>
<dbReference type="InterPro" id="IPR010870">
    <property type="entry name" value="Porin_O/P"/>
</dbReference>
<proteinExistence type="predicted"/>
<keyword evidence="1" id="KW-0732">Signal</keyword>
<dbReference type="SUPFAM" id="SSF56935">
    <property type="entry name" value="Porins"/>
    <property type="match status" value="1"/>
</dbReference>
<dbReference type="AlphaFoldDB" id="A0A839EU14"/>
<dbReference type="InterPro" id="IPR023614">
    <property type="entry name" value="Porin_dom_sf"/>
</dbReference>